<keyword evidence="3" id="KW-0862">Zinc</keyword>
<comment type="subcellular location">
    <subcellularLocation>
        <location evidence="1">Membrane</location>
        <topology evidence="1">Multi-pass membrane protein</topology>
    </subcellularLocation>
</comment>
<dbReference type="InterPro" id="IPR007219">
    <property type="entry name" value="XnlR_reg_dom"/>
</dbReference>
<feature type="transmembrane region" description="Helical" evidence="8">
    <location>
        <begin position="1027"/>
        <end position="1045"/>
    </location>
</feature>
<feature type="transmembrane region" description="Helical" evidence="8">
    <location>
        <begin position="1106"/>
        <end position="1125"/>
    </location>
</feature>
<keyword evidence="6" id="KW-0539">Nucleus</keyword>
<reference evidence="10" key="2">
    <citation type="journal article" date="2023" name="IMA Fungus">
        <title>Comparative genomic study of the Penicillium genus elucidates a diverse pangenome and 15 lateral gene transfer events.</title>
        <authorList>
            <person name="Petersen C."/>
            <person name="Sorensen T."/>
            <person name="Nielsen M.R."/>
            <person name="Sondergaard T.E."/>
            <person name="Sorensen J.L."/>
            <person name="Fitzpatrick D.A."/>
            <person name="Frisvad J.C."/>
            <person name="Nielsen K.L."/>
        </authorList>
    </citation>
    <scope>NUCLEOTIDE SEQUENCE</scope>
    <source>
        <strain evidence="10">IBT 35673</strain>
    </source>
</reference>
<evidence type="ECO:0000256" key="3">
    <source>
        <dbReference type="ARBA" id="ARBA00022833"/>
    </source>
</evidence>
<keyword evidence="4" id="KW-0805">Transcription regulation</keyword>
<evidence type="ECO:0000256" key="5">
    <source>
        <dbReference type="ARBA" id="ARBA00023163"/>
    </source>
</evidence>
<feature type="region of interest" description="Disordered" evidence="7">
    <location>
        <begin position="136"/>
        <end position="156"/>
    </location>
</feature>
<dbReference type="GO" id="GO:0016020">
    <property type="term" value="C:membrane"/>
    <property type="evidence" value="ECO:0007669"/>
    <property type="project" value="UniProtKB-SubCell"/>
</dbReference>
<proteinExistence type="predicted"/>
<keyword evidence="8" id="KW-0812">Transmembrane</keyword>
<dbReference type="GO" id="GO:0022857">
    <property type="term" value="F:transmembrane transporter activity"/>
    <property type="evidence" value="ECO:0007669"/>
    <property type="project" value="InterPro"/>
</dbReference>
<dbReference type="EMBL" id="JAPZBQ010000003">
    <property type="protein sequence ID" value="KAJ5340079.1"/>
    <property type="molecule type" value="Genomic_DNA"/>
</dbReference>
<keyword evidence="5" id="KW-0804">Transcription</keyword>
<feature type="compositionally biased region" description="Polar residues" evidence="7">
    <location>
        <begin position="1"/>
        <end position="23"/>
    </location>
</feature>
<dbReference type="InterPro" id="IPR036259">
    <property type="entry name" value="MFS_trans_sf"/>
</dbReference>
<dbReference type="Gene3D" id="1.20.1250.20">
    <property type="entry name" value="MFS general substrate transporter like domains"/>
    <property type="match status" value="1"/>
</dbReference>
<evidence type="ECO:0000313" key="10">
    <source>
        <dbReference type="EMBL" id="KAJ5340079.1"/>
    </source>
</evidence>
<comment type="caution">
    <text evidence="10">The sequence shown here is derived from an EMBL/GenBank/DDBJ whole genome shotgun (WGS) entry which is preliminary data.</text>
</comment>
<evidence type="ECO:0000259" key="9">
    <source>
        <dbReference type="Pfam" id="PF04082"/>
    </source>
</evidence>
<feature type="transmembrane region" description="Helical" evidence="8">
    <location>
        <begin position="1200"/>
        <end position="1221"/>
    </location>
</feature>
<evidence type="ECO:0000256" key="2">
    <source>
        <dbReference type="ARBA" id="ARBA00022723"/>
    </source>
</evidence>
<keyword evidence="8" id="KW-1133">Transmembrane helix</keyword>
<dbReference type="GO" id="GO:0003677">
    <property type="term" value="F:DNA binding"/>
    <property type="evidence" value="ECO:0007669"/>
    <property type="project" value="InterPro"/>
</dbReference>
<feature type="transmembrane region" description="Helical" evidence="8">
    <location>
        <begin position="825"/>
        <end position="845"/>
    </location>
</feature>
<dbReference type="Pfam" id="PF07690">
    <property type="entry name" value="MFS_1"/>
    <property type="match status" value="1"/>
</dbReference>
<evidence type="ECO:0000256" key="4">
    <source>
        <dbReference type="ARBA" id="ARBA00023015"/>
    </source>
</evidence>
<gene>
    <name evidence="10" type="ORF">N7452_006807</name>
</gene>
<keyword evidence="8" id="KW-0472">Membrane</keyword>
<dbReference type="PANTHER" id="PTHR47660">
    <property type="entry name" value="TRANSCRIPTION FACTOR WITH C2H2 AND ZN(2)-CYS(6) DNA BINDING DOMAIN (EUROFUNG)-RELATED-RELATED"/>
    <property type="match status" value="1"/>
</dbReference>
<name>A0A9W9QPB3_PENBR</name>
<evidence type="ECO:0000256" key="8">
    <source>
        <dbReference type="SAM" id="Phobius"/>
    </source>
</evidence>
<keyword evidence="2" id="KW-0479">Metal-binding</keyword>
<dbReference type="GO" id="GO:0008270">
    <property type="term" value="F:zinc ion binding"/>
    <property type="evidence" value="ECO:0007669"/>
    <property type="project" value="InterPro"/>
</dbReference>
<evidence type="ECO:0000256" key="7">
    <source>
        <dbReference type="SAM" id="MobiDB-lite"/>
    </source>
</evidence>
<feature type="region of interest" description="Disordered" evidence="7">
    <location>
        <begin position="1"/>
        <end position="31"/>
    </location>
</feature>
<dbReference type="Pfam" id="PF04082">
    <property type="entry name" value="Fungal_trans"/>
    <property type="match status" value="1"/>
</dbReference>
<evidence type="ECO:0000313" key="11">
    <source>
        <dbReference type="Proteomes" id="UP001147695"/>
    </source>
</evidence>
<reference evidence="10" key="1">
    <citation type="submission" date="2022-12" db="EMBL/GenBank/DDBJ databases">
        <authorList>
            <person name="Petersen C."/>
        </authorList>
    </citation>
    <scope>NUCLEOTIDE SEQUENCE</scope>
    <source>
        <strain evidence="10">IBT 35673</strain>
    </source>
</reference>
<evidence type="ECO:0000256" key="6">
    <source>
        <dbReference type="ARBA" id="ARBA00023242"/>
    </source>
</evidence>
<dbReference type="GO" id="GO:0006351">
    <property type="term" value="P:DNA-templated transcription"/>
    <property type="evidence" value="ECO:0007669"/>
    <property type="project" value="InterPro"/>
</dbReference>
<sequence>MRPQLSPTENTSRVSIVGTSPDSGLSELGGPPASVSYSGSCHETYSSAFNDDMALDSLLPQDTVPSYSSLSGYPIFFEQVMLPDVNVETLPQEAHQPRGVFDFMLDTDFGFAGNDLFGTDFIPDLDRILDNTAPFPEYENLQDPQPDHHESASRRAAAFERSFCEERRIPLRDGDSISPTHRNRLDALQIPGKLSMQARDDIFKLVVQTAGSRLSISSFPSSDYLDTLIKIGIGKRTETDAWIHPYTFYEQQLRPELLTGLVAAGCVCCGLSSINKTGIILQEITRASLAQLVEDDNSAFRDLQWLQASMLWLDIGIFCGYKRKMQIAESYLQPLCTAFRRAAAFDRSTYSALIPPMEDDEDLLTKVWHEWIKQESLKRLAYHLFGHDIEVAMVMNRPALTSYTELTLPFPAARDLWLAPTAIAWRNLWMEKYREIELSDISLRDLLSDPSLITNISIEKDFDIAKSALLHGLASQTFEFRQQMILSKGSPSGPRAMAQLWLQSRQDDMYSTLKAVQDDASNPPPVITLLNEFVMMYLHIDMDAIQRFVGKLGELDARRAYPGLREWSRTKEARAGIWHAGQVLRAARSVAAHQLRGFDAMAIYHAALVLWVFGLLQCGETTRYEAQTPMSENQSLPYIALDGSWGRLAKTFVGHGHGLPGLTVTQPHNGRTGDSLAFCELNKPRSVMTIARQVLEGNCPRLFPDDSLPPMIQNIWASRDFFSTAAIIMSTNDLKPHVEFLEEVGTKETKQDVLIDNRGAVQRLPVPSDDPNDPLNFKRWEKFGIVFSCCWFSVMSLSVVGGLGAILGIFIELYGLRGVTPTQVVWLGTFPSLFVGVGELFILLLNTGHHLESSLTDQRKLPTTPTGLSLLPLILSEVTFVHQRGLVFGVYWATQNVVTSCLNLASSYEAASLGWRWFYWVYVIAIGVGLVIVLFGCFETRYKRRMQVLNDQIIITDDFGVTHVLTGAEAQAFMQMQIPEEITIADGNPKKKTYVQMLSPVGKSTKNPTRTVLMAWFHMFEAFSSPGILYATLVSSVVLGSSVGMSLTYDTVLQGYGWPAKNVGLINLGGVFGGFGGMLYAGVFGDWFILQMAKRSGGLHIPERRLLLLIFPGILAVVSLLLYGFTAENNTSWGGPYMGWTLLQVSFVSVLILSTSFAAEAWERNPGPALVAVVGTKNIIAFGVSYGLTPMVTKYSYSTAMGILAGVTGAIFLLGVPVYFLNPAWRRYKQGLRAA</sequence>
<feature type="transmembrane region" description="Helical" evidence="8">
    <location>
        <begin position="1137"/>
        <end position="1157"/>
    </location>
</feature>
<protein>
    <recommendedName>
        <fullName evidence="9">Xylanolytic transcriptional activator regulatory domain-containing protein</fullName>
    </recommendedName>
</protein>
<feature type="domain" description="Xylanolytic transcriptional activator regulatory" evidence="9">
    <location>
        <begin position="244"/>
        <end position="484"/>
    </location>
</feature>
<dbReference type="AlphaFoldDB" id="A0A9W9QPB3"/>
<dbReference type="PANTHER" id="PTHR47660:SF8">
    <property type="entry name" value="TRANSCRIPTION FACTOR WITH C2H2 AND ZN(2)-CYS(6) DNA BINDING DOMAIN (EUROFUNG)"/>
    <property type="match status" value="1"/>
</dbReference>
<feature type="transmembrane region" description="Helical" evidence="8">
    <location>
        <begin position="917"/>
        <end position="938"/>
    </location>
</feature>
<evidence type="ECO:0000256" key="1">
    <source>
        <dbReference type="ARBA" id="ARBA00004141"/>
    </source>
</evidence>
<accession>A0A9W9QPB3</accession>
<feature type="transmembrane region" description="Helical" evidence="8">
    <location>
        <begin position="791"/>
        <end position="813"/>
    </location>
</feature>
<organism evidence="10 11">
    <name type="scientific">Penicillium brevicompactum</name>
    <dbReference type="NCBI Taxonomy" id="5074"/>
    <lineage>
        <taxon>Eukaryota</taxon>
        <taxon>Fungi</taxon>
        <taxon>Dikarya</taxon>
        <taxon>Ascomycota</taxon>
        <taxon>Pezizomycotina</taxon>
        <taxon>Eurotiomycetes</taxon>
        <taxon>Eurotiomycetidae</taxon>
        <taxon>Eurotiales</taxon>
        <taxon>Aspergillaceae</taxon>
        <taxon>Penicillium</taxon>
    </lineage>
</organism>
<feature type="transmembrane region" description="Helical" evidence="8">
    <location>
        <begin position="1065"/>
        <end position="1085"/>
    </location>
</feature>
<dbReference type="Proteomes" id="UP001147695">
    <property type="component" value="Unassembled WGS sequence"/>
</dbReference>
<dbReference type="InterPro" id="IPR011701">
    <property type="entry name" value="MFS"/>
</dbReference>
<feature type="transmembrane region" description="Helical" evidence="8">
    <location>
        <begin position="1169"/>
        <end position="1188"/>
    </location>
</feature>
<dbReference type="SUPFAM" id="SSF103473">
    <property type="entry name" value="MFS general substrate transporter"/>
    <property type="match status" value="1"/>
</dbReference>